<sequence length="223" mass="24582">MHRRLFSQALMGLGGLATAGSALPLAAQTVSAPTAGAFREGTHYRRLRQPAPVDAPAGRIEVLEFFAYTCIHCYNFVPVFKAWKQTVPADVLVRHVPVGFTPDFEPLQRLYYTLEAMGRLDSHHERVFQAVHGPQRQRLHNAEAIAQWAASAGLDRAQFTQTYNSFAVVGRVRRATQLQDAYQVEGTPALGIAGRFYIPGQAQRTVQIADALIARVRAGQGRS</sequence>
<evidence type="ECO:0000256" key="4">
    <source>
        <dbReference type="ARBA" id="ARBA00022729"/>
    </source>
</evidence>
<keyword evidence="10" id="KW-0413">Isomerase</keyword>
<dbReference type="Pfam" id="PF01323">
    <property type="entry name" value="DSBA"/>
    <property type="match status" value="1"/>
</dbReference>
<comment type="subcellular location">
    <subcellularLocation>
        <location evidence="1">Periplasm</location>
    </subcellularLocation>
</comment>
<evidence type="ECO:0000256" key="5">
    <source>
        <dbReference type="ARBA" id="ARBA00022764"/>
    </source>
</evidence>
<dbReference type="GO" id="GO:0042597">
    <property type="term" value="C:periplasmic space"/>
    <property type="evidence" value="ECO:0007669"/>
    <property type="project" value="UniProtKB-SubCell"/>
</dbReference>
<feature type="domain" description="Thioredoxin" evidence="9">
    <location>
        <begin position="21"/>
        <end position="214"/>
    </location>
</feature>
<dbReference type="PROSITE" id="PS51352">
    <property type="entry name" value="THIOREDOXIN_2"/>
    <property type="match status" value="1"/>
</dbReference>
<keyword evidence="6" id="KW-1015">Disulfide bond</keyword>
<evidence type="ECO:0000313" key="11">
    <source>
        <dbReference type="Proteomes" id="UP000066014"/>
    </source>
</evidence>
<dbReference type="SUPFAM" id="SSF52833">
    <property type="entry name" value="Thioredoxin-like"/>
    <property type="match status" value="1"/>
</dbReference>
<dbReference type="CDD" id="cd03019">
    <property type="entry name" value="DsbA_DsbA"/>
    <property type="match status" value="1"/>
</dbReference>
<proteinExistence type="inferred from homology"/>
<dbReference type="InterPro" id="IPR001853">
    <property type="entry name" value="DSBA-like_thioredoxin_dom"/>
</dbReference>
<dbReference type="HOGENOM" id="CLU_088255_1_0_4"/>
<evidence type="ECO:0000259" key="9">
    <source>
        <dbReference type="PROSITE" id="PS51352"/>
    </source>
</evidence>
<dbReference type="STRING" id="1458426.SMCB_2179"/>
<protein>
    <recommendedName>
        <fullName evidence="3">Thiol:disulfide interchange protein DsbA</fullName>
    </recommendedName>
</protein>
<reference evidence="10 11" key="1">
    <citation type="journal article" date="2014" name="Nat. Commun.">
        <title>Physiological and genomic features of highly alkaliphilic hydrogen-utilizing Betaproteobacteria from a continental serpentinizing site.</title>
        <authorList>
            <person name="Suzuki S."/>
            <person name="Kuenen J.G."/>
            <person name="Schipper K."/>
            <person name="van der Velde S."/>
            <person name="Ishii S."/>
            <person name="Wu A."/>
            <person name="Sorokin D.Y."/>
            <person name="Tenney A."/>
            <person name="Meng X.Y."/>
            <person name="Morrill P.L."/>
            <person name="Kamagata Y."/>
            <person name="Muyzer G."/>
            <person name="Nealson K.H."/>
        </authorList>
    </citation>
    <scope>NUCLEOTIDE SEQUENCE [LARGE SCALE GENOMIC DNA]</scope>
    <source>
        <strain evidence="10 11">B1</strain>
    </source>
</reference>
<dbReference type="InterPro" id="IPR036249">
    <property type="entry name" value="Thioredoxin-like_sf"/>
</dbReference>
<dbReference type="InterPro" id="IPR023205">
    <property type="entry name" value="DsbA/DsbL"/>
</dbReference>
<gene>
    <name evidence="10" type="ORF">SMCB_2179</name>
</gene>
<evidence type="ECO:0000256" key="1">
    <source>
        <dbReference type="ARBA" id="ARBA00004418"/>
    </source>
</evidence>
<dbReference type="AlphaFoldDB" id="A0A060NRN2"/>
<dbReference type="EMBL" id="AP014569">
    <property type="protein sequence ID" value="BAO84407.1"/>
    <property type="molecule type" value="Genomic_DNA"/>
</dbReference>
<dbReference type="Proteomes" id="UP000066014">
    <property type="component" value="Chromosome"/>
</dbReference>
<dbReference type="KEGG" id="cbab:SMCB_2179"/>
<evidence type="ECO:0000313" key="10">
    <source>
        <dbReference type="EMBL" id="BAO84407.1"/>
    </source>
</evidence>
<evidence type="ECO:0000256" key="3">
    <source>
        <dbReference type="ARBA" id="ARBA00013831"/>
    </source>
</evidence>
<evidence type="ECO:0000256" key="2">
    <source>
        <dbReference type="ARBA" id="ARBA00005791"/>
    </source>
</evidence>
<dbReference type="PANTHER" id="PTHR35891:SF3">
    <property type="entry name" value="THIOL:DISULFIDE INTERCHANGE PROTEIN DSBL"/>
    <property type="match status" value="1"/>
</dbReference>
<keyword evidence="5" id="KW-0574">Periplasm</keyword>
<organism evidence="10 11">
    <name type="scientific">Serpentinimonas maccroryi</name>
    <dbReference type="NCBI Taxonomy" id="1458426"/>
    <lineage>
        <taxon>Bacteria</taxon>
        <taxon>Pseudomonadati</taxon>
        <taxon>Pseudomonadota</taxon>
        <taxon>Betaproteobacteria</taxon>
        <taxon>Burkholderiales</taxon>
        <taxon>Comamonadaceae</taxon>
        <taxon>Serpentinimonas</taxon>
    </lineage>
</organism>
<dbReference type="GO" id="GO:0016491">
    <property type="term" value="F:oxidoreductase activity"/>
    <property type="evidence" value="ECO:0007669"/>
    <property type="project" value="InterPro"/>
</dbReference>
<name>A0A060NRN2_9BURK</name>
<comment type="similarity">
    <text evidence="2">Belongs to the thioredoxin family. DsbA subfamily.</text>
</comment>
<evidence type="ECO:0000256" key="7">
    <source>
        <dbReference type="ARBA" id="ARBA00023284"/>
    </source>
</evidence>
<keyword evidence="7" id="KW-0676">Redox-active center</keyword>
<dbReference type="Gene3D" id="3.40.30.10">
    <property type="entry name" value="Glutaredoxin"/>
    <property type="match status" value="1"/>
</dbReference>
<accession>A0A060NRN2</accession>
<feature type="chain" id="PRO_5001587962" description="Thiol:disulfide interchange protein DsbA" evidence="8">
    <location>
        <begin position="20"/>
        <end position="223"/>
    </location>
</feature>
<dbReference type="GO" id="GO:0016853">
    <property type="term" value="F:isomerase activity"/>
    <property type="evidence" value="ECO:0007669"/>
    <property type="project" value="UniProtKB-KW"/>
</dbReference>
<keyword evidence="11" id="KW-1185">Reference proteome</keyword>
<feature type="signal peptide" evidence="8">
    <location>
        <begin position="1"/>
        <end position="19"/>
    </location>
</feature>
<evidence type="ECO:0000256" key="8">
    <source>
        <dbReference type="SAM" id="SignalP"/>
    </source>
</evidence>
<dbReference type="PANTHER" id="PTHR35891">
    <property type="entry name" value="THIOL:DISULFIDE INTERCHANGE PROTEIN DSBA"/>
    <property type="match status" value="1"/>
</dbReference>
<evidence type="ECO:0000256" key="6">
    <source>
        <dbReference type="ARBA" id="ARBA00023157"/>
    </source>
</evidence>
<dbReference type="RefSeq" id="WP_045536976.1">
    <property type="nucleotide sequence ID" value="NZ_AP014569.1"/>
</dbReference>
<keyword evidence="4 8" id="KW-0732">Signal</keyword>
<dbReference type="OrthoDB" id="9784896at2"/>
<dbReference type="InterPro" id="IPR013766">
    <property type="entry name" value="Thioredoxin_domain"/>
</dbReference>
<dbReference type="InterPro" id="IPR050824">
    <property type="entry name" value="Thiol_disulfide_DsbA"/>
</dbReference>